<organism evidence="4 5">
    <name type="scientific">Geosporobacter ferrireducens</name>
    <dbReference type="NCBI Taxonomy" id="1424294"/>
    <lineage>
        <taxon>Bacteria</taxon>
        <taxon>Bacillati</taxon>
        <taxon>Bacillota</taxon>
        <taxon>Clostridia</taxon>
        <taxon>Peptostreptococcales</taxon>
        <taxon>Thermotaleaceae</taxon>
        <taxon>Geosporobacter</taxon>
    </lineage>
</organism>
<keyword evidence="2" id="KW-0963">Cytoplasm</keyword>
<reference evidence="4 5" key="1">
    <citation type="submission" date="2016-09" db="EMBL/GenBank/DDBJ databases">
        <title>Genomic analysis reveals versatility of anaerobic energy metabolism of Geosporobacter ferrireducens IRF9 of phylum Firmicutes.</title>
        <authorList>
            <person name="Kim S.-J."/>
        </authorList>
    </citation>
    <scope>NUCLEOTIDE SEQUENCE [LARGE SCALE GENOMIC DNA]</scope>
    <source>
        <strain evidence="4 5">IRF9</strain>
    </source>
</reference>
<gene>
    <name evidence="4" type="ORF">Gferi_16280</name>
</gene>
<accession>A0A1D8GJA2</accession>
<evidence type="ECO:0000256" key="3">
    <source>
        <dbReference type="ARBA" id="ARBA00022553"/>
    </source>
</evidence>
<dbReference type="GO" id="GO:0005737">
    <property type="term" value="C:cytoplasm"/>
    <property type="evidence" value="ECO:0007669"/>
    <property type="project" value="UniProtKB-SubCell"/>
</dbReference>
<dbReference type="RefSeq" id="WP_069978330.1">
    <property type="nucleotide sequence ID" value="NZ_CP017269.1"/>
</dbReference>
<evidence type="ECO:0000313" key="4">
    <source>
        <dbReference type="EMBL" id="AOT70983.1"/>
    </source>
</evidence>
<comment type="subcellular location">
    <subcellularLocation>
        <location evidence="1">Cytoplasm</location>
    </subcellularLocation>
</comment>
<dbReference type="Proteomes" id="UP000095743">
    <property type="component" value="Chromosome"/>
</dbReference>
<proteinExistence type="predicted"/>
<evidence type="ECO:0000256" key="2">
    <source>
        <dbReference type="ARBA" id="ARBA00022490"/>
    </source>
</evidence>
<keyword evidence="3" id="KW-0597">Phosphoprotein</keyword>
<sequence>MVGIAGFEKEQDCLVKVTLKDTGGLNIHINSKLKLLFGKLMLEAVRDAANEMKVENANIEVSEFGSLDFAIKARVKTAIRRARRAKYEQA</sequence>
<evidence type="ECO:0000313" key="5">
    <source>
        <dbReference type="Proteomes" id="UP000095743"/>
    </source>
</evidence>
<dbReference type="STRING" id="1424294.Gferi_16280"/>
<dbReference type="OrthoDB" id="1120942at2"/>
<protein>
    <recommendedName>
        <fullName evidence="6">Citrate lyase acyl carrier protein</fullName>
    </recommendedName>
</protein>
<dbReference type="KEGG" id="gfe:Gferi_16280"/>
<dbReference type="InterPro" id="IPR023439">
    <property type="entry name" value="Mal_deCO2ase/Cit_lyase_ACP"/>
</dbReference>
<keyword evidence="5" id="KW-1185">Reference proteome</keyword>
<evidence type="ECO:0008006" key="6">
    <source>
        <dbReference type="Google" id="ProtNLM"/>
    </source>
</evidence>
<evidence type="ECO:0000256" key="1">
    <source>
        <dbReference type="ARBA" id="ARBA00004496"/>
    </source>
</evidence>
<dbReference type="AlphaFoldDB" id="A0A1D8GJA2"/>
<name>A0A1D8GJA2_9FIRM</name>
<dbReference type="EMBL" id="CP017269">
    <property type="protein sequence ID" value="AOT70983.1"/>
    <property type="molecule type" value="Genomic_DNA"/>
</dbReference>
<dbReference type="Pfam" id="PF06857">
    <property type="entry name" value="ACP"/>
    <property type="match status" value="1"/>
</dbReference>